<name>A0A8J4E654_9ACTN</name>
<feature type="chain" id="PRO_5035309025" description="Pyrrolo-quinoline quinone repeat domain-containing protein" evidence="1">
    <location>
        <begin position="29"/>
        <end position="466"/>
    </location>
</feature>
<sequence length="466" mass="47290">MSFVSLRRSAVVAAILLTVGAAPVSASAAPVPLDQWPQFGQTERHLNTNPAERTFNIGNVGKLETRFVAHVGENNLTEGGPVVANGVMYVVDFDGRLSAFKAAGCGAATCEPLWRGQAENDMTSTPAVAGGLVLIAAADHFLYAFPAAGCGAATCKPRWRGQLADASIDSSVAVAGNVAYVGDFSGHLYAFALQGCGAAVCKPLWTGVGEPNELFGAPAVGNGFVYVSTFLSTPDLFTGRLLAFRIAGCVAGPAAVCKPAWTADIGGPADRTGSPTVAGDTVFVGSTTLFGEGENTDFHLFAFAAAGCGAAVCKPLRAYDTGDGGTLGTPAVVGNVVYATTQDTPDPNTIGVVAAYPAKGCGAARCAPLWTGVNFAAGFSSSPVVVNGVVFVGKGPASGFPVDAGLYAFNAAGCGQIVCRDIGFHQLGLEQGYLGSPLAVTGGLIYMASNDNTVQHTNVYAIGLPT</sequence>
<accession>A0A8J4E654</accession>
<keyword evidence="1" id="KW-0732">Signal</keyword>
<keyword evidence="4" id="KW-1185">Reference proteome</keyword>
<dbReference type="PANTHER" id="PTHR34512:SF30">
    <property type="entry name" value="OUTER MEMBRANE PROTEIN ASSEMBLY FACTOR BAMB"/>
    <property type="match status" value="1"/>
</dbReference>
<comment type="caution">
    <text evidence="3">The sequence shown here is derived from an EMBL/GenBank/DDBJ whole genome shotgun (WGS) entry which is preliminary data.</text>
</comment>
<feature type="signal peptide" evidence="1">
    <location>
        <begin position="1"/>
        <end position="28"/>
    </location>
</feature>
<dbReference type="SUPFAM" id="SSF50998">
    <property type="entry name" value="Quinoprotein alcohol dehydrogenase-like"/>
    <property type="match status" value="2"/>
</dbReference>
<dbReference type="InterPro" id="IPR015943">
    <property type="entry name" value="WD40/YVTN_repeat-like_dom_sf"/>
</dbReference>
<dbReference type="Proteomes" id="UP000612585">
    <property type="component" value="Unassembled WGS sequence"/>
</dbReference>
<dbReference type="InterPro" id="IPR018391">
    <property type="entry name" value="PQQ_b-propeller_rpt"/>
</dbReference>
<dbReference type="Pfam" id="PF13360">
    <property type="entry name" value="PQQ_2"/>
    <property type="match status" value="1"/>
</dbReference>
<dbReference type="InterPro" id="IPR011047">
    <property type="entry name" value="Quinoprotein_ADH-like_sf"/>
</dbReference>
<protein>
    <recommendedName>
        <fullName evidence="2">Pyrrolo-quinoline quinone repeat domain-containing protein</fullName>
    </recommendedName>
</protein>
<dbReference type="InterPro" id="IPR002372">
    <property type="entry name" value="PQQ_rpt_dom"/>
</dbReference>
<dbReference type="AlphaFoldDB" id="A0A8J4E654"/>
<evidence type="ECO:0000259" key="2">
    <source>
        <dbReference type="Pfam" id="PF13360"/>
    </source>
</evidence>
<reference evidence="3" key="1">
    <citation type="submission" date="2021-01" db="EMBL/GenBank/DDBJ databases">
        <title>Whole genome shotgun sequence of Virgisporangium aurantiacum NBRC 16421.</title>
        <authorList>
            <person name="Komaki H."/>
            <person name="Tamura T."/>
        </authorList>
    </citation>
    <scope>NUCLEOTIDE SEQUENCE</scope>
    <source>
        <strain evidence="3">NBRC 16421</strain>
    </source>
</reference>
<dbReference type="Gene3D" id="2.130.10.10">
    <property type="entry name" value="YVTN repeat-like/Quinoprotein amine dehydrogenase"/>
    <property type="match status" value="2"/>
</dbReference>
<dbReference type="PANTHER" id="PTHR34512">
    <property type="entry name" value="CELL SURFACE PROTEIN"/>
    <property type="match status" value="1"/>
</dbReference>
<gene>
    <name evidence="3" type="ORF">Vau01_103190</name>
</gene>
<feature type="domain" description="Pyrrolo-quinoline quinone repeat" evidence="2">
    <location>
        <begin position="77"/>
        <end position="287"/>
    </location>
</feature>
<dbReference type="RefSeq" id="WP_204008690.1">
    <property type="nucleotide sequence ID" value="NZ_BOPG01000083.1"/>
</dbReference>
<dbReference type="SMART" id="SM00564">
    <property type="entry name" value="PQQ"/>
    <property type="match status" value="6"/>
</dbReference>
<proteinExistence type="predicted"/>
<evidence type="ECO:0000313" key="3">
    <source>
        <dbReference type="EMBL" id="GIJ62803.1"/>
    </source>
</evidence>
<dbReference type="EMBL" id="BOPG01000083">
    <property type="protein sequence ID" value="GIJ62803.1"/>
    <property type="molecule type" value="Genomic_DNA"/>
</dbReference>
<organism evidence="3 4">
    <name type="scientific">Virgisporangium aurantiacum</name>
    <dbReference type="NCBI Taxonomy" id="175570"/>
    <lineage>
        <taxon>Bacteria</taxon>
        <taxon>Bacillati</taxon>
        <taxon>Actinomycetota</taxon>
        <taxon>Actinomycetes</taxon>
        <taxon>Micromonosporales</taxon>
        <taxon>Micromonosporaceae</taxon>
        <taxon>Virgisporangium</taxon>
    </lineage>
</organism>
<evidence type="ECO:0000313" key="4">
    <source>
        <dbReference type="Proteomes" id="UP000612585"/>
    </source>
</evidence>
<evidence type="ECO:0000256" key="1">
    <source>
        <dbReference type="SAM" id="SignalP"/>
    </source>
</evidence>